<keyword evidence="5" id="KW-1133">Transmembrane helix</keyword>
<accession>A0A7J9CTG4</accession>
<evidence type="ECO:0000256" key="6">
    <source>
        <dbReference type="ARBA" id="ARBA00023136"/>
    </source>
</evidence>
<dbReference type="InterPro" id="IPR012552">
    <property type="entry name" value="DVL"/>
</dbReference>
<dbReference type="Proteomes" id="UP000593579">
    <property type="component" value="Unassembled WGS sequence"/>
</dbReference>
<keyword evidence="9" id="KW-1185">Reference proteome</keyword>
<dbReference type="InterPro" id="IPR051525">
    <property type="entry name" value="DVL_RTFL_regulatory"/>
</dbReference>
<evidence type="ECO:0000256" key="2">
    <source>
        <dbReference type="ARBA" id="ARBA00022473"/>
    </source>
</evidence>
<gene>
    <name evidence="8" type="ORF">Gogos_000700</name>
</gene>
<dbReference type="GO" id="GO:0005886">
    <property type="term" value="C:plasma membrane"/>
    <property type="evidence" value="ECO:0007669"/>
    <property type="project" value="UniProtKB-SubCell"/>
</dbReference>
<dbReference type="GO" id="GO:0048367">
    <property type="term" value="P:shoot system development"/>
    <property type="evidence" value="ECO:0007669"/>
    <property type="project" value="UniProtKB-ARBA"/>
</dbReference>
<sequence length="46" mass="5445">MGQRGSLKELCSCKKRCVAMAKEQKSRFYILWRCAIMLLCWHKHGD</sequence>
<evidence type="ECO:0000313" key="8">
    <source>
        <dbReference type="EMBL" id="MBA0751799.1"/>
    </source>
</evidence>
<proteinExistence type="inferred from homology"/>
<comment type="subcellular location">
    <subcellularLocation>
        <location evidence="1">Cell membrane</location>
        <topology evidence="1">Single-pass membrane protein</topology>
    </subcellularLocation>
</comment>
<reference evidence="8 9" key="1">
    <citation type="journal article" date="2019" name="Genome Biol. Evol.">
        <title>Insights into the evolution of the New World diploid cottons (Gossypium, subgenus Houzingenia) based on genome sequencing.</title>
        <authorList>
            <person name="Grover C.E."/>
            <person name="Arick M.A. 2nd"/>
            <person name="Thrash A."/>
            <person name="Conover J.L."/>
            <person name="Sanders W.S."/>
            <person name="Peterson D.G."/>
            <person name="Frelichowski J.E."/>
            <person name="Scheffler J.A."/>
            <person name="Scheffler B.E."/>
            <person name="Wendel J.F."/>
        </authorList>
    </citation>
    <scope>NUCLEOTIDE SEQUENCE [LARGE SCALE GENOMIC DNA]</scope>
    <source>
        <strain evidence="8">5</strain>
        <tissue evidence="8">Leaf</tissue>
    </source>
</reference>
<keyword evidence="3" id="KW-1003">Cell membrane</keyword>
<dbReference type="OrthoDB" id="1020556at2759"/>
<evidence type="ECO:0000256" key="1">
    <source>
        <dbReference type="ARBA" id="ARBA00004162"/>
    </source>
</evidence>
<evidence type="ECO:0000256" key="7">
    <source>
        <dbReference type="ARBA" id="ARBA00024340"/>
    </source>
</evidence>
<dbReference type="PANTHER" id="PTHR33102">
    <property type="entry name" value="DVL19-RELATED-RELATED"/>
    <property type="match status" value="1"/>
</dbReference>
<dbReference type="EMBL" id="JABEZY010000013">
    <property type="protein sequence ID" value="MBA0751799.1"/>
    <property type="molecule type" value="Genomic_DNA"/>
</dbReference>
<organism evidence="8 9">
    <name type="scientific">Gossypium gossypioides</name>
    <name type="common">Mexican cotton</name>
    <name type="synonym">Selera gossypioides</name>
    <dbReference type="NCBI Taxonomy" id="34282"/>
    <lineage>
        <taxon>Eukaryota</taxon>
        <taxon>Viridiplantae</taxon>
        <taxon>Streptophyta</taxon>
        <taxon>Embryophyta</taxon>
        <taxon>Tracheophyta</taxon>
        <taxon>Spermatophyta</taxon>
        <taxon>Magnoliopsida</taxon>
        <taxon>eudicotyledons</taxon>
        <taxon>Gunneridae</taxon>
        <taxon>Pentapetalae</taxon>
        <taxon>rosids</taxon>
        <taxon>malvids</taxon>
        <taxon>Malvales</taxon>
        <taxon>Malvaceae</taxon>
        <taxon>Malvoideae</taxon>
        <taxon>Gossypium</taxon>
    </lineage>
</organism>
<evidence type="ECO:0000313" key="9">
    <source>
        <dbReference type="Proteomes" id="UP000593579"/>
    </source>
</evidence>
<keyword evidence="4" id="KW-0812">Transmembrane</keyword>
<keyword evidence="2" id="KW-0217">Developmental protein</keyword>
<dbReference type="GO" id="GO:0008285">
    <property type="term" value="P:negative regulation of cell population proliferation"/>
    <property type="evidence" value="ECO:0007669"/>
    <property type="project" value="InterPro"/>
</dbReference>
<protein>
    <recommendedName>
        <fullName evidence="10">DEVIL-like protein</fullName>
    </recommendedName>
</protein>
<dbReference type="AlphaFoldDB" id="A0A7J9CTG4"/>
<evidence type="ECO:0008006" key="10">
    <source>
        <dbReference type="Google" id="ProtNLM"/>
    </source>
</evidence>
<comment type="similarity">
    <text evidence="7">Belongs to the DVL/RTFL small polypeptides family.</text>
</comment>
<evidence type="ECO:0000256" key="3">
    <source>
        <dbReference type="ARBA" id="ARBA00022475"/>
    </source>
</evidence>
<evidence type="ECO:0000256" key="4">
    <source>
        <dbReference type="ARBA" id="ARBA00022692"/>
    </source>
</evidence>
<dbReference type="Pfam" id="PF08137">
    <property type="entry name" value="DVL"/>
    <property type="match status" value="1"/>
</dbReference>
<comment type="caution">
    <text evidence="8">The sequence shown here is derived from an EMBL/GenBank/DDBJ whole genome shotgun (WGS) entry which is preliminary data.</text>
</comment>
<evidence type="ECO:0000256" key="5">
    <source>
        <dbReference type="ARBA" id="ARBA00022989"/>
    </source>
</evidence>
<name>A0A7J9CTG4_GOSGO</name>
<keyword evidence="6" id="KW-0472">Membrane</keyword>